<evidence type="ECO:0000256" key="9">
    <source>
        <dbReference type="ARBA" id="ARBA00048165"/>
    </source>
</evidence>
<evidence type="ECO:0000313" key="16">
    <source>
        <dbReference type="Proteomes" id="UP000695562"/>
    </source>
</evidence>
<reference evidence="15" key="1">
    <citation type="submission" date="2020-01" db="EMBL/GenBank/DDBJ databases">
        <title>Development of genomics and gene disruption for Polysphondylium violaceum indicates a role for the polyketide synthase stlB in stalk morphogenesis.</title>
        <authorList>
            <person name="Narita B."/>
            <person name="Kawabe Y."/>
            <person name="Kin K."/>
            <person name="Saito T."/>
            <person name="Gibbs R."/>
            <person name="Kuspa A."/>
            <person name="Muzny D."/>
            <person name="Queller D."/>
            <person name="Richards S."/>
            <person name="Strassman J."/>
            <person name="Sucgang R."/>
            <person name="Worley K."/>
            <person name="Schaap P."/>
        </authorList>
    </citation>
    <scope>NUCLEOTIDE SEQUENCE</scope>
    <source>
        <strain evidence="15">QSvi11</strain>
    </source>
</reference>
<dbReference type="EC" id="2.1.1.225" evidence="12"/>
<organism evidence="15 16">
    <name type="scientific">Polysphondylium violaceum</name>
    <dbReference type="NCBI Taxonomy" id="133409"/>
    <lineage>
        <taxon>Eukaryota</taxon>
        <taxon>Amoebozoa</taxon>
        <taxon>Evosea</taxon>
        <taxon>Eumycetozoa</taxon>
        <taxon>Dictyostelia</taxon>
        <taxon>Dictyosteliales</taxon>
        <taxon>Dictyosteliaceae</taxon>
        <taxon>Polysphondylium</taxon>
    </lineage>
</organism>
<evidence type="ECO:0000256" key="6">
    <source>
        <dbReference type="ARBA" id="ARBA00022723"/>
    </source>
</evidence>
<dbReference type="GO" id="GO:0008270">
    <property type="term" value="F:zinc ion binding"/>
    <property type="evidence" value="ECO:0007669"/>
    <property type="project" value="UniProtKB-KW"/>
</dbReference>
<evidence type="ECO:0000256" key="11">
    <source>
        <dbReference type="ARBA" id="ARBA00049393"/>
    </source>
</evidence>
<dbReference type="GO" id="GO:0030488">
    <property type="term" value="P:tRNA methylation"/>
    <property type="evidence" value="ECO:0007669"/>
    <property type="project" value="InterPro"/>
</dbReference>
<comment type="catalytic activity">
    <reaction evidence="9 12">
        <text>cytidine(4) in tRNA(Pro) + S-adenosyl-L-methionine = 2'-O-methylcytidine(4) in tRNA(Pro) + S-adenosyl-L-homocysteine + H(+)</text>
        <dbReference type="Rhea" id="RHEA:32767"/>
        <dbReference type="Rhea" id="RHEA-COMP:10397"/>
        <dbReference type="Rhea" id="RHEA-COMP:10398"/>
        <dbReference type="ChEBI" id="CHEBI:15378"/>
        <dbReference type="ChEBI" id="CHEBI:57856"/>
        <dbReference type="ChEBI" id="CHEBI:59789"/>
        <dbReference type="ChEBI" id="CHEBI:74495"/>
        <dbReference type="ChEBI" id="CHEBI:82748"/>
        <dbReference type="EC" id="2.1.1.225"/>
    </reaction>
</comment>
<evidence type="ECO:0000256" key="13">
    <source>
        <dbReference type="SAM" id="MobiDB-lite"/>
    </source>
</evidence>
<dbReference type="AlphaFoldDB" id="A0A8J4PVK7"/>
<feature type="region of interest" description="Disordered" evidence="13">
    <location>
        <begin position="26"/>
        <end position="49"/>
    </location>
</feature>
<evidence type="ECO:0000256" key="10">
    <source>
        <dbReference type="ARBA" id="ARBA00048635"/>
    </source>
</evidence>
<feature type="compositionally biased region" description="Acidic residues" evidence="13">
    <location>
        <begin position="442"/>
        <end position="453"/>
    </location>
</feature>
<sequence>MSDTNTTSITATAVNINDKALQRRLKKEEKKKNKPLVDHSLPLKQNPTQQDIDNHADCLFWIINKKKHRAEFCKYKRTNNSTFCTHHRPIEECNDTKNIENNDSGEKEEGNKNTNKKRVVCPLNPLHIVYESKLAKHIKGCPNAIANQKQAHIEVSKTKEYYKENINNLLVNDKSTKLEPITLSKVPTEQLQDLSMKLDSIFQQLYPDGVPTSNTIHSSFNKIFNSDHTLKHIQQESSMISLLENHQLLNKENVYLEFGAGSGKLSYHIFSSLEKQSGGHILIDRMKFRSLKKVDRMIKYEPLCKYFDRLLIDIRHLDMSKLDVLTLNNFVITSKHLCGCATDFTLDSISNLLKNNPSIVDKFKGIGIATCCHHICSWDTYINQEFIKDQLKLTPKEFQLICAMSSWATIGSQEECLSTTTTEDKKRKRQEYQSNNNNEIESSSDEDDDEDQEKENKARKEKEFKDAQDEFNRETIFSKQRKEELGYKCKRIIDYGRHLFIEQQLNLNSNLFIYTNLSKENLYMVSNNKK</sequence>
<proteinExistence type="inferred from homology"/>
<evidence type="ECO:0000256" key="8">
    <source>
        <dbReference type="ARBA" id="ARBA00022833"/>
    </source>
</evidence>
<dbReference type="Pfam" id="PF05206">
    <property type="entry name" value="TRM13"/>
    <property type="match status" value="1"/>
</dbReference>
<dbReference type="OrthoDB" id="258806at2759"/>
<dbReference type="EMBL" id="AJWJ01000146">
    <property type="protein sequence ID" value="KAF2074455.1"/>
    <property type="molecule type" value="Genomic_DNA"/>
</dbReference>
<comment type="catalytic activity">
    <reaction evidence="10 12">
        <text>cytidine(4) in tRNA(Gly)(GCC) + S-adenosyl-L-methionine = 2'-O-methylcytidine(4) in tRNA(Gly)(GCC) + S-adenosyl-L-homocysteine + H(+)</text>
        <dbReference type="Rhea" id="RHEA:43192"/>
        <dbReference type="Rhea" id="RHEA-COMP:10399"/>
        <dbReference type="Rhea" id="RHEA-COMP:10400"/>
        <dbReference type="ChEBI" id="CHEBI:15378"/>
        <dbReference type="ChEBI" id="CHEBI:57856"/>
        <dbReference type="ChEBI" id="CHEBI:59789"/>
        <dbReference type="ChEBI" id="CHEBI:74495"/>
        <dbReference type="ChEBI" id="CHEBI:82748"/>
        <dbReference type="EC" id="2.1.1.225"/>
    </reaction>
</comment>
<protein>
    <recommendedName>
        <fullName evidence="12">tRNA:m(4)X modification enzyme TRM13</fullName>
        <ecNumber evidence="12">2.1.1.225</ecNumber>
    </recommendedName>
</protein>
<dbReference type="InterPro" id="IPR007871">
    <property type="entry name" value="Methyltransferase_TRM13"/>
</dbReference>
<comment type="caution">
    <text evidence="15">The sequence shown here is derived from an EMBL/GenBank/DDBJ whole genome shotgun (WGS) entry which is preliminary data.</text>
</comment>
<feature type="compositionally biased region" description="Low complexity" evidence="13">
    <location>
        <begin position="432"/>
        <end position="441"/>
    </location>
</feature>
<gene>
    <name evidence="15" type="ORF">CYY_004237</name>
</gene>
<evidence type="ECO:0000256" key="7">
    <source>
        <dbReference type="ARBA" id="ARBA00022771"/>
    </source>
</evidence>
<feature type="domain" description="CHHC U11-48K-type" evidence="14">
    <location>
        <begin position="118"/>
        <end position="145"/>
    </location>
</feature>
<evidence type="ECO:0000256" key="5">
    <source>
        <dbReference type="ARBA" id="ARBA00022694"/>
    </source>
</evidence>
<dbReference type="PANTHER" id="PTHR12998:SF0">
    <property type="entry name" value="TRNA:M(4)X MODIFICATION ENZYME TRM13 HOMOLOG"/>
    <property type="match status" value="1"/>
</dbReference>
<name>A0A8J4PVK7_9MYCE</name>
<keyword evidence="4 12" id="KW-0949">S-adenosyl-L-methionine</keyword>
<evidence type="ECO:0000256" key="3">
    <source>
        <dbReference type="ARBA" id="ARBA00022679"/>
    </source>
</evidence>
<dbReference type="InterPro" id="IPR022776">
    <property type="entry name" value="TRM13/UPF0224_CHHC_Znf_dom"/>
</dbReference>
<keyword evidence="16" id="KW-1185">Reference proteome</keyword>
<dbReference type="Pfam" id="PF11722">
    <property type="entry name" value="zf-TRM13_CCCH"/>
    <property type="match status" value="1"/>
</dbReference>
<evidence type="ECO:0000259" key="14">
    <source>
        <dbReference type="PROSITE" id="PS51800"/>
    </source>
</evidence>
<dbReference type="Pfam" id="PF05253">
    <property type="entry name" value="zf-U11-48K"/>
    <property type="match status" value="1"/>
</dbReference>
<comment type="similarity">
    <text evidence="1 12">Belongs to the methyltransferase TRM13 family.</text>
</comment>
<keyword evidence="7 12" id="KW-0863">Zinc-finger</keyword>
<dbReference type="Proteomes" id="UP000695562">
    <property type="component" value="Unassembled WGS sequence"/>
</dbReference>
<feature type="compositionally biased region" description="Basic and acidic residues" evidence="13">
    <location>
        <begin position="454"/>
        <end position="466"/>
    </location>
</feature>
<feature type="compositionally biased region" description="Basic and acidic residues" evidence="13">
    <location>
        <begin position="26"/>
        <end position="37"/>
    </location>
</feature>
<keyword evidence="6 12" id="KW-0479">Metal-binding</keyword>
<accession>A0A8J4PVK7</accession>
<evidence type="ECO:0000256" key="2">
    <source>
        <dbReference type="ARBA" id="ARBA00022603"/>
    </source>
</evidence>
<dbReference type="GO" id="GO:0106050">
    <property type="term" value="F:tRNA 2'-O-methyltransferase activity"/>
    <property type="evidence" value="ECO:0007669"/>
    <property type="project" value="UniProtKB-UniRule"/>
</dbReference>
<evidence type="ECO:0000256" key="4">
    <source>
        <dbReference type="ARBA" id="ARBA00022691"/>
    </source>
</evidence>
<keyword evidence="8 12" id="KW-0862">Zinc</keyword>
<dbReference type="InterPro" id="IPR039044">
    <property type="entry name" value="Trm13"/>
</dbReference>
<dbReference type="InterPro" id="IPR021721">
    <property type="entry name" value="Znf_CCCH-type_TRM13"/>
</dbReference>
<dbReference type="PROSITE" id="PS51800">
    <property type="entry name" value="ZF_CHHC_U11_48K"/>
    <property type="match status" value="1"/>
</dbReference>
<evidence type="ECO:0000256" key="12">
    <source>
        <dbReference type="RuleBase" id="RU367103"/>
    </source>
</evidence>
<dbReference type="PANTHER" id="PTHR12998">
    <property type="entry name" value="TRNA:M(4)X MODIFICATION ENZYME TRM13 HOMOLOG"/>
    <property type="match status" value="1"/>
</dbReference>
<keyword evidence="2 12" id="KW-0489">Methyltransferase</keyword>
<keyword evidence="3 12" id="KW-0808">Transferase</keyword>
<comment type="catalytic activity">
    <reaction evidence="11 12">
        <text>adenosine(4) in tRNA(His) + S-adenosyl-L-methionine = 2'-O-methyladenosine(4) in tRNA(His) + S-adenosyl-L-homocysteine + H(+)</text>
        <dbReference type="Rhea" id="RHEA:43196"/>
        <dbReference type="Rhea" id="RHEA-COMP:10401"/>
        <dbReference type="Rhea" id="RHEA-COMP:10402"/>
        <dbReference type="ChEBI" id="CHEBI:15378"/>
        <dbReference type="ChEBI" id="CHEBI:57856"/>
        <dbReference type="ChEBI" id="CHEBI:59789"/>
        <dbReference type="ChEBI" id="CHEBI:74411"/>
        <dbReference type="ChEBI" id="CHEBI:74477"/>
        <dbReference type="EC" id="2.1.1.225"/>
    </reaction>
</comment>
<evidence type="ECO:0000256" key="1">
    <source>
        <dbReference type="ARBA" id="ARBA00005265"/>
    </source>
</evidence>
<evidence type="ECO:0000313" key="15">
    <source>
        <dbReference type="EMBL" id="KAF2074455.1"/>
    </source>
</evidence>
<feature type="region of interest" description="Disordered" evidence="13">
    <location>
        <begin position="420"/>
        <end position="466"/>
    </location>
</feature>
<keyword evidence="5 12" id="KW-0819">tRNA processing</keyword>
<comment type="function">
    <text evidence="12">tRNA methylase which 2'-O-methylates cytidine(4) in tRNA(Pro) and tRNA(Gly)(GCC), and adenosine(4) in tRNA(His).</text>
</comment>